<organism evidence="2 3">
    <name type="scientific">Magallana gigas</name>
    <name type="common">Pacific oyster</name>
    <name type="synonym">Crassostrea gigas</name>
    <dbReference type="NCBI Taxonomy" id="29159"/>
    <lineage>
        <taxon>Eukaryota</taxon>
        <taxon>Metazoa</taxon>
        <taxon>Spiralia</taxon>
        <taxon>Lophotrochozoa</taxon>
        <taxon>Mollusca</taxon>
        <taxon>Bivalvia</taxon>
        <taxon>Autobranchia</taxon>
        <taxon>Pteriomorphia</taxon>
        <taxon>Ostreida</taxon>
        <taxon>Ostreoidea</taxon>
        <taxon>Ostreidae</taxon>
        <taxon>Magallana</taxon>
    </lineage>
</organism>
<accession>A0A8W8MMK3</accession>
<name>A0A8W8MMK3_MAGGI</name>
<feature type="signal peptide" evidence="1">
    <location>
        <begin position="1"/>
        <end position="28"/>
    </location>
</feature>
<proteinExistence type="predicted"/>
<keyword evidence="1" id="KW-0732">Signal</keyword>
<keyword evidence="3" id="KW-1185">Reference proteome</keyword>
<protein>
    <submittedName>
        <fullName evidence="2">Uncharacterized protein</fullName>
    </submittedName>
</protein>
<feature type="chain" id="PRO_5036462613" evidence="1">
    <location>
        <begin position="29"/>
        <end position="167"/>
    </location>
</feature>
<dbReference type="AlphaFoldDB" id="A0A8W8MMK3"/>
<reference evidence="2" key="1">
    <citation type="submission" date="2022-08" db="UniProtKB">
        <authorList>
            <consortium name="EnsemblMetazoa"/>
        </authorList>
    </citation>
    <scope>IDENTIFICATION</scope>
    <source>
        <strain evidence="2">05x7-T-G4-1.051#20</strain>
    </source>
</reference>
<dbReference type="Proteomes" id="UP000005408">
    <property type="component" value="Unassembled WGS sequence"/>
</dbReference>
<evidence type="ECO:0000256" key="1">
    <source>
        <dbReference type="SAM" id="SignalP"/>
    </source>
</evidence>
<evidence type="ECO:0000313" key="2">
    <source>
        <dbReference type="EnsemblMetazoa" id="G34106.1:cds"/>
    </source>
</evidence>
<dbReference type="EnsemblMetazoa" id="G34106.1">
    <property type="protein sequence ID" value="G34106.1:cds"/>
    <property type="gene ID" value="G34106"/>
</dbReference>
<sequence>MTRFKRRNDFCTLSLLVFTIYQLEKSMAFTSCEISVLTVNYVNQCPTDSESWQLAAKRMNCEGIEEDCQQGIRTESHQFVFQYHCVINVWRNETLEVCAFNRTILGHCAEFNILGSVIQDNYYADCTKHDPPCPSVYNSAEAYKYKSCYELVQQIRRKTNTISSAKR</sequence>
<evidence type="ECO:0000313" key="3">
    <source>
        <dbReference type="Proteomes" id="UP000005408"/>
    </source>
</evidence>